<evidence type="ECO:0000256" key="1">
    <source>
        <dbReference type="ARBA" id="ARBA00023002"/>
    </source>
</evidence>
<dbReference type="Pfam" id="PF16884">
    <property type="entry name" value="ADH_N_2"/>
    <property type="match status" value="1"/>
</dbReference>
<dbReference type="OrthoDB" id="9805663at2"/>
<gene>
    <name evidence="3" type="ORF">EV186_108227</name>
</gene>
<accession>A0A4R6RYQ6</accession>
<dbReference type="AlphaFoldDB" id="A0A4R6RYQ6"/>
<dbReference type="PANTHER" id="PTHR43205">
    <property type="entry name" value="PROSTAGLANDIN REDUCTASE"/>
    <property type="match status" value="1"/>
</dbReference>
<keyword evidence="4" id="KW-1185">Reference proteome</keyword>
<sequence>MSTATREIHLASRPTGWPGPENFRLVETTLEDPADGQVLVRTLVMSVDPYMRGRMNDVKSYVPPFQVDKPLEGGAVGEVVASAADGFAPGDLVLHNYGWREHVLADAKALRKVETPAGLNPSVFLGALGGVGLTAYVGLFDIAAFKEGDTVFVSGAAGAVGSLVGQFAKLRGAKRVIGSAGSAEKVAYLTDELGFDAAFNYRDGDVREQLKAAAPEGIDVYFDNVGGDHLEAAIASLNLYGRIAVCGAISQYNSTEPTPAPRNLALVIGKRLTIRGFIVSDHGDRMKPMLAEVGGWLTEGKIRFNETTVHGLENAPQAFLDMMRGANTGKMLVELS</sequence>
<dbReference type="InterPro" id="IPR036291">
    <property type="entry name" value="NAD(P)-bd_dom_sf"/>
</dbReference>
<evidence type="ECO:0000313" key="4">
    <source>
        <dbReference type="Proteomes" id="UP000295444"/>
    </source>
</evidence>
<dbReference type="SMART" id="SM00829">
    <property type="entry name" value="PKS_ER"/>
    <property type="match status" value="1"/>
</dbReference>
<dbReference type="InterPro" id="IPR011032">
    <property type="entry name" value="GroES-like_sf"/>
</dbReference>
<feature type="domain" description="Enoyl reductase (ER)" evidence="2">
    <location>
        <begin position="19"/>
        <end position="333"/>
    </location>
</feature>
<dbReference type="Gene3D" id="3.40.50.720">
    <property type="entry name" value="NAD(P)-binding Rossmann-like Domain"/>
    <property type="match status" value="1"/>
</dbReference>
<dbReference type="EMBL" id="SNXZ01000008">
    <property type="protein sequence ID" value="TDP92014.1"/>
    <property type="molecule type" value="Genomic_DNA"/>
</dbReference>
<dbReference type="SUPFAM" id="SSF50129">
    <property type="entry name" value="GroES-like"/>
    <property type="match status" value="2"/>
</dbReference>
<organism evidence="3 4">
    <name type="scientific">Labedaea rhizosphaerae</name>
    <dbReference type="NCBI Taxonomy" id="598644"/>
    <lineage>
        <taxon>Bacteria</taxon>
        <taxon>Bacillati</taxon>
        <taxon>Actinomycetota</taxon>
        <taxon>Actinomycetes</taxon>
        <taxon>Pseudonocardiales</taxon>
        <taxon>Pseudonocardiaceae</taxon>
        <taxon>Labedaea</taxon>
    </lineage>
</organism>
<evidence type="ECO:0000313" key="3">
    <source>
        <dbReference type="EMBL" id="TDP92014.1"/>
    </source>
</evidence>
<dbReference type="Proteomes" id="UP000295444">
    <property type="component" value="Unassembled WGS sequence"/>
</dbReference>
<dbReference type="RefSeq" id="WP_133853569.1">
    <property type="nucleotide sequence ID" value="NZ_SNXZ01000008.1"/>
</dbReference>
<dbReference type="Gene3D" id="3.90.180.10">
    <property type="entry name" value="Medium-chain alcohol dehydrogenases, catalytic domain"/>
    <property type="match status" value="1"/>
</dbReference>
<dbReference type="Pfam" id="PF00107">
    <property type="entry name" value="ADH_zinc_N"/>
    <property type="match status" value="1"/>
</dbReference>
<name>A0A4R6RYQ6_LABRH</name>
<evidence type="ECO:0000259" key="2">
    <source>
        <dbReference type="SMART" id="SM00829"/>
    </source>
</evidence>
<dbReference type="GO" id="GO:0016628">
    <property type="term" value="F:oxidoreductase activity, acting on the CH-CH group of donors, NAD or NADP as acceptor"/>
    <property type="evidence" value="ECO:0007669"/>
    <property type="project" value="InterPro"/>
</dbReference>
<dbReference type="FunFam" id="3.40.50.720:FF:000121">
    <property type="entry name" value="Prostaglandin reductase 2"/>
    <property type="match status" value="1"/>
</dbReference>
<protein>
    <recommendedName>
        <fullName evidence="2">Enoyl reductase (ER) domain-containing protein</fullName>
    </recommendedName>
</protein>
<dbReference type="CDD" id="cd05288">
    <property type="entry name" value="PGDH"/>
    <property type="match status" value="1"/>
</dbReference>
<proteinExistence type="predicted"/>
<dbReference type="PANTHER" id="PTHR43205:SF7">
    <property type="entry name" value="PROSTAGLANDIN REDUCTASE 1"/>
    <property type="match status" value="1"/>
</dbReference>
<dbReference type="SUPFAM" id="SSF51735">
    <property type="entry name" value="NAD(P)-binding Rossmann-fold domains"/>
    <property type="match status" value="1"/>
</dbReference>
<dbReference type="InterPro" id="IPR020843">
    <property type="entry name" value="ER"/>
</dbReference>
<dbReference type="InterPro" id="IPR045010">
    <property type="entry name" value="MDR_fam"/>
</dbReference>
<reference evidence="3 4" key="1">
    <citation type="submission" date="2019-03" db="EMBL/GenBank/DDBJ databases">
        <title>Genomic Encyclopedia of Type Strains, Phase IV (KMG-IV): sequencing the most valuable type-strain genomes for metagenomic binning, comparative biology and taxonomic classification.</title>
        <authorList>
            <person name="Goeker M."/>
        </authorList>
    </citation>
    <scope>NUCLEOTIDE SEQUENCE [LARGE SCALE GENOMIC DNA]</scope>
    <source>
        <strain evidence="3 4">DSM 45361</strain>
    </source>
</reference>
<comment type="caution">
    <text evidence="3">The sequence shown here is derived from an EMBL/GenBank/DDBJ whole genome shotgun (WGS) entry which is preliminary data.</text>
</comment>
<keyword evidence="1" id="KW-0560">Oxidoreductase</keyword>
<dbReference type="InterPro" id="IPR041694">
    <property type="entry name" value="ADH_N_2"/>
</dbReference>
<dbReference type="InterPro" id="IPR013149">
    <property type="entry name" value="ADH-like_C"/>
</dbReference>